<evidence type="ECO:0000313" key="1">
    <source>
        <dbReference type="EMBL" id="TVU51323.1"/>
    </source>
</evidence>
<organism evidence="1 2">
    <name type="scientific">Eragrostis curvula</name>
    <name type="common">weeping love grass</name>
    <dbReference type="NCBI Taxonomy" id="38414"/>
    <lineage>
        <taxon>Eukaryota</taxon>
        <taxon>Viridiplantae</taxon>
        <taxon>Streptophyta</taxon>
        <taxon>Embryophyta</taxon>
        <taxon>Tracheophyta</taxon>
        <taxon>Spermatophyta</taxon>
        <taxon>Magnoliopsida</taxon>
        <taxon>Liliopsida</taxon>
        <taxon>Poales</taxon>
        <taxon>Poaceae</taxon>
        <taxon>PACMAD clade</taxon>
        <taxon>Chloridoideae</taxon>
        <taxon>Eragrostideae</taxon>
        <taxon>Eragrostidinae</taxon>
        <taxon>Eragrostis</taxon>
    </lineage>
</organism>
<dbReference type="EMBL" id="RWGY01000002">
    <property type="protein sequence ID" value="TVU51323.1"/>
    <property type="molecule type" value="Genomic_DNA"/>
</dbReference>
<keyword evidence="2" id="KW-1185">Reference proteome</keyword>
<accession>A0A5J9WT92</accession>
<dbReference type="Proteomes" id="UP000324897">
    <property type="component" value="Chromosome 6"/>
</dbReference>
<protein>
    <submittedName>
        <fullName evidence="1">Uncharacterized protein</fullName>
    </submittedName>
</protein>
<comment type="caution">
    <text evidence="1">The sequence shown here is derived from an EMBL/GenBank/DDBJ whole genome shotgun (WGS) entry which is preliminary data.</text>
</comment>
<dbReference type="Gramene" id="TVU51323">
    <property type="protein sequence ID" value="TVU51323"/>
    <property type="gene ID" value="EJB05_02741"/>
</dbReference>
<evidence type="ECO:0000313" key="2">
    <source>
        <dbReference type="Proteomes" id="UP000324897"/>
    </source>
</evidence>
<gene>
    <name evidence="1" type="ORF">EJB05_02741</name>
</gene>
<proteinExistence type="predicted"/>
<dbReference type="AlphaFoldDB" id="A0A5J9WT92"/>
<name>A0A5J9WT92_9POAL</name>
<reference evidence="1 2" key="1">
    <citation type="journal article" date="2019" name="Sci. Rep.">
        <title>A high-quality genome of Eragrostis curvula grass provides insights into Poaceae evolution and supports new strategies to enhance forage quality.</title>
        <authorList>
            <person name="Carballo J."/>
            <person name="Santos B.A.C.M."/>
            <person name="Zappacosta D."/>
            <person name="Garbus I."/>
            <person name="Selva J.P."/>
            <person name="Gallo C.A."/>
            <person name="Diaz A."/>
            <person name="Albertini E."/>
            <person name="Caccamo M."/>
            <person name="Echenique V."/>
        </authorList>
    </citation>
    <scope>NUCLEOTIDE SEQUENCE [LARGE SCALE GENOMIC DNA]</scope>
    <source>
        <strain evidence="2">cv. Victoria</strain>
        <tissue evidence="1">Leaf</tissue>
    </source>
</reference>
<sequence>MAHWLGQAIAEVPEKRRFFASCRADGGLAYIVLGASVVNFPQEPNTRGVAVGGLVVWEENDNVVEQEGKSHSNRSCSTYVKICS</sequence>